<evidence type="ECO:0000256" key="1">
    <source>
        <dbReference type="SAM" id="MobiDB-lite"/>
    </source>
</evidence>
<comment type="caution">
    <text evidence="2">The sequence shown here is derived from an EMBL/GenBank/DDBJ whole genome shotgun (WGS) entry which is preliminary data.</text>
</comment>
<protein>
    <submittedName>
        <fullName evidence="2">Uncharacterized protein</fullName>
    </submittedName>
</protein>
<gene>
    <name evidence="2" type="ORF">IF129_12490</name>
</gene>
<name>A0A927F0D2_9ACTN</name>
<evidence type="ECO:0000313" key="3">
    <source>
        <dbReference type="Proteomes" id="UP000632289"/>
    </source>
</evidence>
<accession>A0A927F0D2</accession>
<dbReference type="RefSeq" id="WP_191209663.1">
    <property type="nucleotide sequence ID" value="NZ_JACXYU010000005.1"/>
</dbReference>
<dbReference type="EMBL" id="JACXYU010000005">
    <property type="protein sequence ID" value="MBD3932367.1"/>
    <property type="molecule type" value="Genomic_DNA"/>
</dbReference>
<proteinExistence type="predicted"/>
<evidence type="ECO:0000313" key="2">
    <source>
        <dbReference type="EMBL" id="MBD3932367.1"/>
    </source>
</evidence>
<dbReference type="Proteomes" id="UP000632289">
    <property type="component" value="Unassembled WGS sequence"/>
</dbReference>
<feature type="region of interest" description="Disordered" evidence="1">
    <location>
        <begin position="1"/>
        <end position="22"/>
    </location>
</feature>
<sequence length="128" mass="12987">MGSDGHLTPRMTEDLRPRAVGGSEDYGYVAEGPVSYVAVGSGEGVLGFLWASDAEDAAGFEPRGGAGDAAFNAAVAWAGLLRECRAKGLDPTQALAELSRDGGDEAIGRAVPGTLGQAPTLTALREAP</sequence>
<reference evidence="2" key="1">
    <citation type="submission" date="2020-09" db="EMBL/GenBank/DDBJ databases">
        <title>Secondary metabolite and genome analysis of marine Streptomyces chumphonensis KK1-2T.</title>
        <authorList>
            <person name="Phongsopitanun W."/>
            <person name="Kanchanasin P."/>
            <person name="Pittayakhajonwut P."/>
            <person name="Suwanborirux K."/>
            <person name="Tanasupawat S."/>
        </authorList>
    </citation>
    <scope>NUCLEOTIDE SEQUENCE</scope>
    <source>
        <strain evidence="2">KK1-2</strain>
    </source>
</reference>
<keyword evidence="3" id="KW-1185">Reference proteome</keyword>
<organism evidence="2 3">
    <name type="scientific">Streptomyces chumphonensis</name>
    <dbReference type="NCBI Taxonomy" id="1214925"/>
    <lineage>
        <taxon>Bacteria</taxon>
        <taxon>Bacillati</taxon>
        <taxon>Actinomycetota</taxon>
        <taxon>Actinomycetes</taxon>
        <taxon>Kitasatosporales</taxon>
        <taxon>Streptomycetaceae</taxon>
        <taxon>Streptomyces</taxon>
    </lineage>
</organism>
<dbReference type="AlphaFoldDB" id="A0A927F0D2"/>